<evidence type="ECO:0000256" key="14">
    <source>
        <dbReference type="PROSITE-ProRule" id="PRU01360"/>
    </source>
</evidence>
<keyword evidence="8" id="KW-0408">Iron</keyword>
<keyword evidence="13 14" id="KW-0998">Cell outer membrane</keyword>
<dbReference type="FunFam" id="2.170.130.10:FF:000001">
    <property type="entry name" value="Catecholate siderophore TonB-dependent receptor"/>
    <property type="match status" value="1"/>
</dbReference>
<evidence type="ECO:0000256" key="3">
    <source>
        <dbReference type="ARBA" id="ARBA00022448"/>
    </source>
</evidence>
<evidence type="ECO:0000256" key="16">
    <source>
        <dbReference type="SAM" id="MobiDB-lite"/>
    </source>
</evidence>
<keyword evidence="9" id="KW-0406">Ion transport</keyword>
<dbReference type="InterPro" id="IPR012910">
    <property type="entry name" value="Plug_dom"/>
</dbReference>
<evidence type="ECO:0000259" key="18">
    <source>
        <dbReference type="Pfam" id="PF00593"/>
    </source>
</evidence>
<gene>
    <name evidence="20" type="ORF">EBQ25_04425</name>
</gene>
<evidence type="ECO:0000313" key="21">
    <source>
        <dbReference type="Proteomes" id="UP000267035"/>
    </source>
</evidence>
<feature type="domain" description="TonB-dependent receptor-like beta-barrel" evidence="18">
    <location>
        <begin position="306"/>
        <end position="745"/>
    </location>
</feature>
<feature type="compositionally biased region" description="Polar residues" evidence="16">
    <location>
        <begin position="50"/>
        <end position="64"/>
    </location>
</feature>
<dbReference type="PANTHER" id="PTHR32552">
    <property type="entry name" value="FERRICHROME IRON RECEPTOR-RELATED"/>
    <property type="match status" value="1"/>
</dbReference>
<evidence type="ECO:0000256" key="1">
    <source>
        <dbReference type="ARBA" id="ARBA00004571"/>
    </source>
</evidence>
<evidence type="ECO:0000256" key="5">
    <source>
        <dbReference type="ARBA" id="ARBA00022496"/>
    </source>
</evidence>
<comment type="caution">
    <text evidence="20">The sequence shown here is derived from an EMBL/GenBank/DDBJ whole genome shotgun (WGS) entry which is preliminary data.</text>
</comment>
<keyword evidence="6 14" id="KW-0812">Transmembrane</keyword>
<keyword evidence="7 17" id="KW-0732">Signal</keyword>
<evidence type="ECO:0000256" key="7">
    <source>
        <dbReference type="ARBA" id="ARBA00022729"/>
    </source>
</evidence>
<name>A0A3M6QEV5_9BURK</name>
<dbReference type="NCBIfam" id="TIGR01783">
    <property type="entry name" value="TonB-siderophor"/>
    <property type="match status" value="1"/>
</dbReference>
<dbReference type="Pfam" id="PF00593">
    <property type="entry name" value="TonB_dep_Rec_b-barrel"/>
    <property type="match status" value="1"/>
</dbReference>
<feature type="region of interest" description="Disordered" evidence="16">
    <location>
        <begin position="45"/>
        <end position="119"/>
    </location>
</feature>
<organism evidence="20 21">
    <name type="scientific">Allofranklinella schreckenbergeri</name>
    <dbReference type="NCBI Taxonomy" id="1076744"/>
    <lineage>
        <taxon>Bacteria</taxon>
        <taxon>Pseudomonadati</taxon>
        <taxon>Pseudomonadota</taxon>
        <taxon>Betaproteobacteria</taxon>
        <taxon>Burkholderiales</taxon>
        <taxon>Comamonadaceae</taxon>
        <taxon>Allofranklinella</taxon>
    </lineage>
</organism>
<keyword evidence="11 14" id="KW-0472">Membrane</keyword>
<reference evidence="20 21" key="1">
    <citation type="submission" date="2018-10" db="EMBL/GenBank/DDBJ databases">
        <title>Comamonadaceae CDC group NO-1 genome sequencing and assembly.</title>
        <authorList>
            <person name="Bernier A.-M."/>
            <person name="Bernard K."/>
        </authorList>
    </citation>
    <scope>NUCLEOTIDE SEQUENCE [LARGE SCALE GENOMIC DNA]</scope>
    <source>
        <strain evidence="20 21">NML161473</strain>
    </source>
</reference>
<dbReference type="GO" id="GO:0015891">
    <property type="term" value="P:siderophore transport"/>
    <property type="evidence" value="ECO:0007669"/>
    <property type="project" value="InterPro"/>
</dbReference>
<dbReference type="GO" id="GO:0038023">
    <property type="term" value="F:signaling receptor activity"/>
    <property type="evidence" value="ECO:0007669"/>
    <property type="project" value="InterPro"/>
</dbReference>
<keyword evidence="12 20" id="KW-0675">Receptor</keyword>
<dbReference type="InterPro" id="IPR039426">
    <property type="entry name" value="TonB-dep_rcpt-like"/>
</dbReference>
<evidence type="ECO:0000256" key="4">
    <source>
        <dbReference type="ARBA" id="ARBA00022452"/>
    </source>
</evidence>
<feature type="compositionally biased region" description="Low complexity" evidence="16">
    <location>
        <begin position="82"/>
        <end position="95"/>
    </location>
</feature>
<dbReference type="PANTHER" id="PTHR32552:SF68">
    <property type="entry name" value="FERRICHROME OUTER MEMBRANE TRANSPORTER_PHAGE RECEPTOR"/>
    <property type="match status" value="1"/>
</dbReference>
<evidence type="ECO:0000256" key="9">
    <source>
        <dbReference type="ARBA" id="ARBA00023065"/>
    </source>
</evidence>
<accession>A0A3M6QEV5</accession>
<dbReference type="GO" id="GO:0009279">
    <property type="term" value="C:cell outer membrane"/>
    <property type="evidence" value="ECO:0007669"/>
    <property type="project" value="UniProtKB-SubCell"/>
</dbReference>
<keyword evidence="4 14" id="KW-1134">Transmembrane beta strand</keyword>
<dbReference type="InterPro" id="IPR037066">
    <property type="entry name" value="Plug_dom_sf"/>
</dbReference>
<protein>
    <submittedName>
        <fullName evidence="20">TonB-dependent siderophore receptor</fullName>
    </submittedName>
</protein>
<evidence type="ECO:0000256" key="6">
    <source>
        <dbReference type="ARBA" id="ARBA00022692"/>
    </source>
</evidence>
<evidence type="ECO:0000256" key="10">
    <source>
        <dbReference type="ARBA" id="ARBA00023077"/>
    </source>
</evidence>
<dbReference type="InterPro" id="IPR010105">
    <property type="entry name" value="TonB_sidphr_rcpt"/>
</dbReference>
<evidence type="ECO:0000313" key="20">
    <source>
        <dbReference type="EMBL" id="RMX01042.1"/>
    </source>
</evidence>
<dbReference type="GO" id="GO:0015344">
    <property type="term" value="F:siderophore uptake transmembrane transporter activity"/>
    <property type="evidence" value="ECO:0007669"/>
    <property type="project" value="TreeGrafter"/>
</dbReference>
<evidence type="ECO:0000256" key="2">
    <source>
        <dbReference type="ARBA" id="ARBA00009810"/>
    </source>
</evidence>
<dbReference type="Proteomes" id="UP000267035">
    <property type="component" value="Unassembled WGS sequence"/>
</dbReference>
<evidence type="ECO:0000256" key="13">
    <source>
        <dbReference type="ARBA" id="ARBA00023237"/>
    </source>
</evidence>
<dbReference type="Gene3D" id="2.170.130.10">
    <property type="entry name" value="TonB-dependent receptor, plug domain"/>
    <property type="match status" value="1"/>
</dbReference>
<evidence type="ECO:0000256" key="15">
    <source>
        <dbReference type="RuleBase" id="RU003357"/>
    </source>
</evidence>
<dbReference type="InterPro" id="IPR036942">
    <property type="entry name" value="Beta-barrel_TonB_sf"/>
</dbReference>
<dbReference type="SUPFAM" id="SSF56935">
    <property type="entry name" value="Porins"/>
    <property type="match status" value="1"/>
</dbReference>
<proteinExistence type="inferred from homology"/>
<dbReference type="EMBL" id="RDQL01000004">
    <property type="protein sequence ID" value="RMX01042.1"/>
    <property type="molecule type" value="Genomic_DNA"/>
</dbReference>
<sequence>MNATNYQLNRRTLACAMNKKKTVLSPTWLALAVLPASLALAQAQPAQEAHSGSATPQPPATQLNASHASASDADSRNKQRGVAAATLPAVTVTSTSQEWQSPPGYVAQRSATATKTDTRLAHTPASISTITRTQMDEQAVHSVAQALRYTPGVVAEARSSVRYDTVFLRGFGGFGQTANYVGYLDGLRLPRGLSYLVPGVDAWALERIDVVRGPNSVLYGQVNPGGLVNLVGRRPVFETVRELRLRAGNLGLRELAADLGGVMDAHGTLAWRLTALARDGESASGLPERRYLLAPALTWRAQPHTTLTLQAWLQRDPQSGDYNGLPAHGTLLPHALGRIPHNLFTGEPAFERFERNQNALGWRLEHRFHDGLSLLHQGRWLSADSRYRNVSAALLNPARSILMRQASAADEDLHGLSTDTQLRWQWHTGALRHTLLAGLDWQRSRANRQLGSGKPGLPLDFLQPRYGVAVPLPAFNTDSQRRQSQFGLYLQDQMQWGPWLAQLGLRRDRASHHDRITRLPAGTLTRHDQIDRKTSVSASLMYRSASGLSTYVSYATSFEPTTAINLHGAPFQPGTAKQIELGAKYQPDGAPWLLSAAAYELTRRNVLTKDPTPGAPANKQIQTGEVRVRGLELEGRAEWAHNLSAIASLSWLDAQVTRSHIPGEQGKTPVAVPRLSASAWLDWRLLQGHLGLSAGVRRSSATWADVANTLKVPAHTLLDVGLRYDLGHWRGDLAGVQLALNVSNLSDKRYLASCAPAGVGIGCFAGPGRRWTASVRYAW</sequence>
<dbReference type="InterPro" id="IPR000531">
    <property type="entry name" value="Beta-barrel_TonB"/>
</dbReference>
<keyword evidence="5" id="KW-0410">Iron transport</keyword>
<dbReference type="AlphaFoldDB" id="A0A3M6QEV5"/>
<comment type="similarity">
    <text evidence="2 14 15">Belongs to the TonB-dependent receptor family.</text>
</comment>
<feature type="chain" id="PRO_5018132935" evidence="17">
    <location>
        <begin position="42"/>
        <end position="779"/>
    </location>
</feature>
<evidence type="ECO:0000256" key="8">
    <source>
        <dbReference type="ARBA" id="ARBA00023004"/>
    </source>
</evidence>
<evidence type="ECO:0000256" key="17">
    <source>
        <dbReference type="SAM" id="SignalP"/>
    </source>
</evidence>
<dbReference type="Pfam" id="PF07715">
    <property type="entry name" value="Plug"/>
    <property type="match status" value="1"/>
</dbReference>
<feature type="domain" description="TonB-dependent receptor plug" evidence="19">
    <location>
        <begin position="121"/>
        <end position="226"/>
    </location>
</feature>
<dbReference type="Gene3D" id="2.40.170.20">
    <property type="entry name" value="TonB-dependent receptor, beta-barrel domain"/>
    <property type="match status" value="1"/>
</dbReference>
<keyword evidence="3 14" id="KW-0813">Transport</keyword>
<keyword evidence="10 15" id="KW-0798">TonB box</keyword>
<evidence type="ECO:0000256" key="12">
    <source>
        <dbReference type="ARBA" id="ARBA00023170"/>
    </source>
</evidence>
<dbReference type="PROSITE" id="PS52016">
    <property type="entry name" value="TONB_DEPENDENT_REC_3"/>
    <property type="match status" value="1"/>
</dbReference>
<evidence type="ECO:0000256" key="11">
    <source>
        <dbReference type="ARBA" id="ARBA00023136"/>
    </source>
</evidence>
<feature type="signal peptide" evidence="17">
    <location>
        <begin position="1"/>
        <end position="41"/>
    </location>
</feature>
<dbReference type="CDD" id="cd01347">
    <property type="entry name" value="ligand_gated_channel"/>
    <property type="match status" value="1"/>
</dbReference>
<comment type="subcellular location">
    <subcellularLocation>
        <location evidence="1 14">Cell outer membrane</location>
        <topology evidence="1 14">Multi-pass membrane protein</topology>
    </subcellularLocation>
</comment>
<evidence type="ECO:0000259" key="19">
    <source>
        <dbReference type="Pfam" id="PF07715"/>
    </source>
</evidence>
<keyword evidence="21" id="KW-1185">Reference proteome</keyword>